<dbReference type="AlphaFoldDB" id="A0A060CBU5"/>
<dbReference type="EMBL" id="KF125372">
    <property type="protein sequence ID" value="AIA92699.1"/>
    <property type="molecule type" value="Genomic_DNA"/>
</dbReference>
<sequence>MGRIRALAISSQSNCSERKCPYRVPGTPPDIDVNVAALDAEGLRKAWPR</sequence>
<name>A0A060CBU5_9HYPH</name>
<reference evidence="1" key="1">
    <citation type="journal article" date="2013" name="Environ. Microbiol.">
        <title>Seasonally variable intestinal metagenomes of the red palm weevil (Rhynchophorus ferrugineus).</title>
        <authorList>
            <person name="Jia S."/>
            <person name="Zhang X."/>
            <person name="Zhang G."/>
            <person name="Yin A."/>
            <person name="Zhang S."/>
            <person name="Li F."/>
            <person name="Wang L."/>
            <person name="Zhao D."/>
            <person name="Yun Q."/>
            <person name="Tala"/>
            <person name="Wang J."/>
            <person name="Sun G."/>
            <person name="Baabdullah M."/>
            <person name="Yu X."/>
            <person name="Hu S."/>
            <person name="Al-Mssallem I.S."/>
            <person name="Yu J."/>
        </authorList>
    </citation>
    <scope>NUCLEOTIDE SEQUENCE</scope>
</reference>
<proteinExistence type="predicted"/>
<accession>A0A060CBU5</accession>
<evidence type="ECO:0000313" key="1">
    <source>
        <dbReference type="EMBL" id="AIA92699.1"/>
    </source>
</evidence>
<organism evidence="1">
    <name type="scientific">uncultured Sinorhizobium sp</name>
    <dbReference type="NCBI Taxonomy" id="215603"/>
    <lineage>
        <taxon>Bacteria</taxon>
        <taxon>Pseudomonadati</taxon>
        <taxon>Pseudomonadota</taxon>
        <taxon>Alphaproteobacteria</taxon>
        <taxon>Hyphomicrobiales</taxon>
        <taxon>Rhizobiaceae</taxon>
        <taxon>Sinorhizobium/Ensifer group</taxon>
        <taxon>Sinorhizobium</taxon>
        <taxon>environmental samples</taxon>
    </lineage>
</organism>
<protein>
    <submittedName>
        <fullName evidence="1">CAZy families GH25 protein</fullName>
    </submittedName>
</protein>
<feature type="non-terminal residue" evidence="1">
    <location>
        <position position="49"/>
    </location>
</feature>